<dbReference type="GO" id="GO:0016020">
    <property type="term" value="C:membrane"/>
    <property type="evidence" value="ECO:0007669"/>
    <property type="project" value="UniProtKB-SubCell"/>
</dbReference>
<evidence type="ECO:0000313" key="5">
    <source>
        <dbReference type="EMBL" id="CAF2102398.1"/>
    </source>
</evidence>
<evidence type="ECO:0000313" key="6">
    <source>
        <dbReference type="EMBL" id="CAF3777156.1"/>
    </source>
</evidence>
<evidence type="ECO:0000313" key="8">
    <source>
        <dbReference type="EMBL" id="CAF4168209.1"/>
    </source>
</evidence>
<dbReference type="PANTHER" id="PTHR46957:SF3">
    <property type="entry name" value="CYTOKINE RECEPTOR"/>
    <property type="match status" value="1"/>
</dbReference>
<dbReference type="Gene3D" id="2.60.40.10">
    <property type="entry name" value="Immunoglobulins"/>
    <property type="match status" value="1"/>
</dbReference>
<comment type="caution">
    <text evidence="3">The sequence shown here is derived from an EMBL/GenBank/DDBJ whole genome shotgun (WGS) entry which is preliminary data.</text>
</comment>
<feature type="domain" description="Fibronectin type-III" evidence="2">
    <location>
        <begin position="315"/>
        <end position="359"/>
    </location>
</feature>
<dbReference type="EMBL" id="CAJNRE010011535">
    <property type="protein sequence ID" value="CAF2102398.1"/>
    <property type="molecule type" value="Genomic_DNA"/>
</dbReference>
<evidence type="ECO:0000259" key="2">
    <source>
        <dbReference type="PROSITE" id="PS50853"/>
    </source>
</evidence>
<evidence type="ECO:0000313" key="4">
    <source>
        <dbReference type="EMBL" id="CAF1550674.1"/>
    </source>
</evidence>
<dbReference type="Proteomes" id="UP000681967">
    <property type="component" value="Unassembled WGS sequence"/>
</dbReference>
<evidence type="ECO:0000313" key="9">
    <source>
        <dbReference type="Proteomes" id="UP000663855"/>
    </source>
</evidence>
<dbReference type="SMART" id="SM00060">
    <property type="entry name" value="FN3"/>
    <property type="match status" value="2"/>
</dbReference>
<dbReference type="InterPro" id="IPR036116">
    <property type="entry name" value="FN3_sf"/>
</dbReference>
<dbReference type="OrthoDB" id="261433at2759"/>
<dbReference type="EMBL" id="CAJNOV010004575">
    <property type="protein sequence ID" value="CAF1180306.1"/>
    <property type="molecule type" value="Genomic_DNA"/>
</dbReference>
<dbReference type="PANTHER" id="PTHR46957">
    <property type="entry name" value="CYTOKINE RECEPTOR"/>
    <property type="match status" value="1"/>
</dbReference>
<dbReference type="InterPro" id="IPR013783">
    <property type="entry name" value="Ig-like_fold"/>
</dbReference>
<dbReference type="EMBL" id="CAJOBJ010000241">
    <property type="protein sequence ID" value="CAF3807766.1"/>
    <property type="molecule type" value="Genomic_DNA"/>
</dbReference>
<organism evidence="3 9">
    <name type="scientific">Rotaria magnacalcarata</name>
    <dbReference type="NCBI Taxonomy" id="392030"/>
    <lineage>
        <taxon>Eukaryota</taxon>
        <taxon>Metazoa</taxon>
        <taxon>Spiralia</taxon>
        <taxon>Gnathifera</taxon>
        <taxon>Rotifera</taxon>
        <taxon>Eurotatoria</taxon>
        <taxon>Bdelloidea</taxon>
        <taxon>Philodinida</taxon>
        <taxon>Philodinidae</taxon>
        <taxon>Rotaria</taxon>
    </lineage>
</organism>
<protein>
    <recommendedName>
        <fullName evidence="2">Fibronectin type-III domain-containing protein</fullName>
    </recommendedName>
</protein>
<dbReference type="Proteomes" id="UP000676336">
    <property type="component" value="Unassembled WGS sequence"/>
</dbReference>
<dbReference type="EMBL" id="CAJNOW010008950">
    <property type="protein sequence ID" value="CAF1550674.1"/>
    <property type="molecule type" value="Genomic_DNA"/>
</dbReference>
<feature type="domain" description="Fibronectin type-III" evidence="2">
    <location>
        <begin position="26"/>
        <end position="134"/>
    </location>
</feature>
<evidence type="ECO:0000313" key="3">
    <source>
        <dbReference type="EMBL" id="CAF1180306.1"/>
    </source>
</evidence>
<dbReference type="PROSITE" id="PS50853">
    <property type="entry name" value="FN3"/>
    <property type="match status" value="2"/>
</dbReference>
<dbReference type="EMBL" id="CAJOBH010000276">
    <property type="protein sequence ID" value="CAF3777156.1"/>
    <property type="molecule type" value="Genomic_DNA"/>
</dbReference>
<evidence type="ECO:0000256" key="1">
    <source>
        <dbReference type="SAM" id="SignalP"/>
    </source>
</evidence>
<feature type="chain" id="PRO_5036226169" description="Fibronectin type-III domain-containing protein" evidence="1">
    <location>
        <begin position="19"/>
        <end position="359"/>
    </location>
</feature>
<proteinExistence type="predicted"/>
<dbReference type="SUPFAM" id="SSF49265">
    <property type="entry name" value="Fibronectin type III"/>
    <property type="match status" value="2"/>
</dbReference>
<dbReference type="Proteomes" id="UP000663834">
    <property type="component" value="Unassembled WGS sequence"/>
</dbReference>
<name>A0A814UPY7_9BILA</name>
<dbReference type="AlphaFoldDB" id="A0A814UPY7"/>
<reference evidence="3" key="1">
    <citation type="submission" date="2021-02" db="EMBL/GenBank/DDBJ databases">
        <authorList>
            <person name="Nowell W R."/>
        </authorList>
    </citation>
    <scope>NUCLEOTIDE SEQUENCE</scope>
</reference>
<evidence type="ECO:0000313" key="7">
    <source>
        <dbReference type="EMBL" id="CAF3807766.1"/>
    </source>
</evidence>
<dbReference type="InterPro" id="IPR050713">
    <property type="entry name" value="RTP_Phos/Ushers"/>
</dbReference>
<accession>A0A814UPY7</accession>
<dbReference type="InterPro" id="IPR003961">
    <property type="entry name" value="FN3_dom"/>
</dbReference>
<dbReference type="CDD" id="cd00063">
    <property type="entry name" value="FN3"/>
    <property type="match status" value="1"/>
</dbReference>
<dbReference type="Proteomes" id="UP000663855">
    <property type="component" value="Unassembled WGS sequence"/>
</dbReference>
<gene>
    <name evidence="6" type="ORF">BYL167_LOCUS1735</name>
    <name evidence="3" type="ORF">CJN711_LOCUS10980</name>
    <name evidence="7" type="ORF">GIL414_LOCUS1459</name>
    <name evidence="4" type="ORF">KQP761_LOCUS17627</name>
    <name evidence="5" type="ORF">MBJ925_LOCUS22517</name>
    <name evidence="8" type="ORF">SMN809_LOCUS20481</name>
</gene>
<dbReference type="Proteomes" id="UP000681720">
    <property type="component" value="Unassembled WGS sequence"/>
</dbReference>
<sequence>MQQRHLIFIASLFTVISTTEINYFEAVANIPNVPDPVTIYDTLIILWANVTDCPPPSCKCFVQVNVTTYNDTYTVTFSSITPNIGSATVSDLEPDTLYSFSLTCIGTDGNATRLIRTDYGRPSVPQNITVTLVSKRLRISWLPPAVPNGPIHNYKLTKDRETISDEIPNNESSYDMTKDYVYGETDTFFFSACNINRKNETVCSNPNDAISATKINYFGNQMYEHFLLPPLMIFDVTMTLWTNVTDCLSSPCECSVRANMTGFNYTDCAVFSSDTTSIGSALIKDLESDTVYSLTLSCVGTDETVTRRIRTVYGRPSPPRNSTVTLVSKRFGISWLSPSVPNGPIHNYKLANGSKIISG</sequence>
<feature type="signal peptide" evidence="1">
    <location>
        <begin position="1"/>
        <end position="18"/>
    </location>
</feature>
<keyword evidence="1" id="KW-0732">Signal</keyword>
<dbReference type="EMBL" id="CAJOBI010012926">
    <property type="protein sequence ID" value="CAF4168209.1"/>
    <property type="molecule type" value="Genomic_DNA"/>
</dbReference>
<dbReference type="Proteomes" id="UP000663824">
    <property type="component" value="Unassembled WGS sequence"/>
</dbReference>